<comment type="caution">
    <text evidence="2">The sequence shown here is derived from an EMBL/GenBank/DDBJ whole genome shotgun (WGS) entry which is preliminary data.</text>
</comment>
<accession>A0A846QSY4</accession>
<dbReference type="Proteomes" id="UP000580856">
    <property type="component" value="Unassembled WGS sequence"/>
</dbReference>
<organism evidence="2 3">
    <name type="scientific">Desulfobaculum xiamenense</name>
    <dbReference type="NCBI Taxonomy" id="995050"/>
    <lineage>
        <taxon>Bacteria</taxon>
        <taxon>Pseudomonadati</taxon>
        <taxon>Thermodesulfobacteriota</taxon>
        <taxon>Desulfovibrionia</taxon>
        <taxon>Desulfovibrionales</taxon>
        <taxon>Desulfovibrionaceae</taxon>
        <taxon>Desulfobaculum</taxon>
    </lineage>
</organism>
<gene>
    <name evidence="2" type="ORF">GGQ74_001957</name>
</gene>
<reference evidence="2 3" key="1">
    <citation type="submission" date="2020-03" db="EMBL/GenBank/DDBJ databases">
        <title>Genomic Encyclopedia of Type Strains, Phase IV (KMG-IV): sequencing the most valuable type-strain genomes for metagenomic binning, comparative biology and taxonomic classification.</title>
        <authorList>
            <person name="Goeker M."/>
        </authorList>
    </citation>
    <scope>NUCLEOTIDE SEQUENCE [LARGE SCALE GENOMIC DNA]</scope>
    <source>
        <strain evidence="2 3">DSM 24233</strain>
    </source>
</reference>
<feature type="transmembrane region" description="Helical" evidence="1">
    <location>
        <begin position="76"/>
        <end position="97"/>
    </location>
</feature>
<proteinExistence type="predicted"/>
<protein>
    <recommendedName>
        <fullName evidence="4">DUF4234 domain-containing protein</fullName>
    </recommendedName>
</protein>
<feature type="transmembrane region" description="Helical" evidence="1">
    <location>
        <begin position="16"/>
        <end position="35"/>
    </location>
</feature>
<sequence length="154" mass="17433">MAEIHTLKNEVATKTWNLVLLAAATGGIFPIMWLYRKAPIINKITKITGVNDLLIIWIAVCAGLCGVFSSDPTNELMIGISGLLGLGNFVLYITAAFKMKTQIQEYALHELKLDLPMNRFYTCIFNIFYINYCINDMENVYRKHQIMSEAPQHA</sequence>
<evidence type="ECO:0000313" key="2">
    <source>
        <dbReference type="EMBL" id="NJB68284.1"/>
    </source>
</evidence>
<evidence type="ECO:0000256" key="1">
    <source>
        <dbReference type="SAM" id="Phobius"/>
    </source>
</evidence>
<keyword evidence="3" id="KW-1185">Reference proteome</keyword>
<dbReference type="AlphaFoldDB" id="A0A846QSY4"/>
<keyword evidence="1" id="KW-0472">Membrane</keyword>
<name>A0A846QSY4_9BACT</name>
<dbReference type="EMBL" id="JAATJA010000002">
    <property type="protein sequence ID" value="NJB68284.1"/>
    <property type="molecule type" value="Genomic_DNA"/>
</dbReference>
<keyword evidence="1" id="KW-0812">Transmembrane</keyword>
<keyword evidence="1" id="KW-1133">Transmembrane helix</keyword>
<feature type="transmembrane region" description="Helical" evidence="1">
    <location>
        <begin position="47"/>
        <end position="70"/>
    </location>
</feature>
<evidence type="ECO:0008006" key="4">
    <source>
        <dbReference type="Google" id="ProtNLM"/>
    </source>
</evidence>
<evidence type="ECO:0000313" key="3">
    <source>
        <dbReference type="Proteomes" id="UP000580856"/>
    </source>
</evidence>
<dbReference type="RefSeq" id="WP_167941363.1">
    <property type="nucleotide sequence ID" value="NZ_JAATJA010000002.1"/>
</dbReference>